<dbReference type="Pfam" id="PF14021">
    <property type="entry name" value="TNT"/>
    <property type="match status" value="1"/>
</dbReference>
<feature type="region of interest" description="Disordered" evidence="1">
    <location>
        <begin position="1"/>
        <end position="23"/>
    </location>
</feature>
<dbReference type="AlphaFoldDB" id="A0A1H0WJR6"/>
<accession>A0A1H0WJR6</accession>
<dbReference type="Proteomes" id="UP000199651">
    <property type="component" value="Unassembled WGS sequence"/>
</dbReference>
<reference evidence="4" key="1">
    <citation type="submission" date="2016-10" db="EMBL/GenBank/DDBJ databases">
        <authorList>
            <person name="Varghese N."/>
            <person name="Submissions S."/>
        </authorList>
    </citation>
    <scope>NUCLEOTIDE SEQUENCE [LARGE SCALE GENOMIC DNA]</scope>
    <source>
        <strain evidence="4">IBRC-M 10655</strain>
    </source>
</reference>
<dbReference type="InterPro" id="IPR025331">
    <property type="entry name" value="TNT"/>
</dbReference>
<evidence type="ECO:0000256" key="1">
    <source>
        <dbReference type="SAM" id="MobiDB-lite"/>
    </source>
</evidence>
<gene>
    <name evidence="3" type="ORF">SAMN05192558_12230</name>
</gene>
<name>A0A1H0WJR6_9PSEU</name>
<feature type="domain" description="TNT" evidence="2">
    <location>
        <begin position="27"/>
        <end position="113"/>
    </location>
</feature>
<proteinExistence type="predicted"/>
<sequence>MKPQDWAIQPRPGDPPLTLFRGKTLTELPPGTEIDRYGEPSGNLTYAAGTPFERRSLVPDWVTRPYRVYRVQRPTEALTGVAIPWFEQPGGGTAFVLNRSIAELIESGHLVEIPNQVPPTRP</sequence>
<evidence type="ECO:0000313" key="3">
    <source>
        <dbReference type="EMBL" id="SDP90755.1"/>
    </source>
</evidence>
<evidence type="ECO:0000313" key="4">
    <source>
        <dbReference type="Proteomes" id="UP000199651"/>
    </source>
</evidence>
<dbReference type="EMBL" id="FNJB01000022">
    <property type="protein sequence ID" value="SDP90755.1"/>
    <property type="molecule type" value="Genomic_DNA"/>
</dbReference>
<dbReference type="PANTHER" id="PTHR42059:SF1">
    <property type="entry name" value="TNT DOMAIN-CONTAINING PROTEIN"/>
    <property type="match status" value="1"/>
</dbReference>
<dbReference type="STRING" id="504798.SAMN05421871_101696"/>
<evidence type="ECO:0000259" key="2">
    <source>
        <dbReference type="Pfam" id="PF14021"/>
    </source>
</evidence>
<keyword evidence="4" id="KW-1185">Reference proteome</keyword>
<dbReference type="GO" id="GO:0050135">
    <property type="term" value="F:NADP+ nucleosidase activity"/>
    <property type="evidence" value="ECO:0007669"/>
    <property type="project" value="InterPro"/>
</dbReference>
<organism evidence="3 4">
    <name type="scientific">Actinokineospora alba</name>
    <dbReference type="NCBI Taxonomy" id="504798"/>
    <lineage>
        <taxon>Bacteria</taxon>
        <taxon>Bacillati</taxon>
        <taxon>Actinomycetota</taxon>
        <taxon>Actinomycetes</taxon>
        <taxon>Pseudonocardiales</taxon>
        <taxon>Pseudonocardiaceae</taxon>
        <taxon>Actinokineospora</taxon>
    </lineage>
</organism>
<protein>
    <recommendedName>
        <fullName evidence="2">TNT domain-containing protein</fullName>
    </recommendedName>
</protein>
<dbReference type="PANTHER" id="PTHR42059">
    <property type="entry name" value="TNT DOMAIN-CONTAINING PROTEIN"/>
    <property type="match status" value="1"/>
</dbReference>
<dbReference type="InterPro" id="IPR053024">
    <property type="entry name" value="Fungal_surface_NADase"/>
</dbReference>